<evidence type="ECO:0000256" key="9">
    <source>
        <dbReference type="ARBA" id="ARBA00047984"/>
    </source>
</evidence>
<dbReference type="InterPro" id="IPR044773">
    <property type="entry name" value="DDX18/Has1_DEADc"/>
</dbReference>
<dbReference type="GeneID" id="108901278"/>
<evidence type="ECO:0000256" key="6">
    <source>
        <dbReference type="ARBA" id="ARBA00022884"/>
    </source>
</evidence>
<dbReference type="GO" id="GO:0003724">
    <property type="term" value="F:RNA helicase activity"/>
    <property type="evidence" value="ECO:0007669"/>
    <property type="project" value="UniProtKB-EC"/>
</dbReference>
<evidence type="ECO:0000313" key="18">
    <source>
        <dbReference type="Proteomes" id="UP000694890"/>
    </source>
</evidence>
<dbReference type="KEGG" id="lcf:108901278"/>
<keyword evidence="3 12" id="KW-0378">Hydrolase</keyword>
<dbReference type="EC" id="3.6.4.13" evidence="13"/>
<dbReference type="SMART" id="SM01178">
    <property type="entry name" value="DUF4217"/>
    <property type="match status" value="1"/>
</dbReference>
<dbReference type="Pfam" id="PF00271">
    <property type="entry name" value="Helicase_C"/>
    <property type="match status" value="1"/>
</dbReference>
<comment type="function">
    <text evidence="13">RNA helicase.</text>
</comment>
<comment type="similarity">
    <text evidence="8">Belongs to the DEAD box helicase family. DDX18/HAS1 subfamily.</text>
</comment>
<dbReference type="GO" id="GO:0005730">
    <property type="term" value="C:nucleolus"/>
    <property type="evidence" value="ECO:0007669"/>
    <property type="project" value="UniProtKB-SubCell"/>
</dbReference>
<keyword evidence="7" id="KW-0539">Nucleus</keyword>
<feature type="compositionally biased region" description="Basic and acidic residues" evidence="15">
    <location>
        <begin position="98"/>
        <end position="108"/>
    </location>
</feature>
<evidence type="ECO:0000256" key="1">
    <source>
        <dbReference type="ARBA" id="ARBA00004604"/>
    </source>
</evidence>
<dbReference type="FunFam" id="3.40.50.300:FF:000379">
    <property type="entry name" value="RNA helicase"/>
    <property type="match status" value="1"/>
</dbReference>
<evidence type="ECO:0000256" key="5">
    <source>
        <dbReference type="ARBA" id="ARBA00022840"/>
    </source>
</evidence>
<dbReference type="SMART" id="SM00490">
    <property type="entry name" value="HELICc"/>
    <property type="match status" value="1"/>
</dbReference>
<evidence type="ECO:0000259" key="17">
    <source>
        <dbReference type="PROSITE" id="PS51194"/>
    </source>
</evidence>
<dbReference type="InterPro" id="IPR011545">
    <property type="entry name" value="DEAD/DEAH_box_helicase_dom"/>
</dbReference>
<evidence type="ECO:0000256" key="15">
    <source>
        <dbReference type="SAM" id="MobiDB-lite"/>
    </source>
</evidence>
<feature type="domain" description="Helicase C-terminal" evidence="17">
    <location>
        <begin position="392"/>
        <end position="562"/>
    </location>
</feature>
<dbReference type="InterPro" id="IPR014001">
    <property type="entry name" value="Helicase_ATP-bd"/>
</dbReference>
<feature type="region of interest" description="Disordered" evidence="15">
    <location>
        <begin position="54"/>
        <end position="166"/>
    </location>
</feature>
<feature type="compositionally biased region" description="Acidic residues" evidence="15">
    <location>
        <begin position="109"/>
        <end position="127"/>
    </location>
</feature>
<dbReference type="GO" id="GO:0016787">
    <property type="term" value="F:hydrolase activity"/>
    <property type="evidence" value="ECO:0007669"/>
    <property type="project" value="UniProtKB-KW"/>
</dbReference>
<protein>
    <recommendedName>
        <fullName evidence="13">ATP-dependent RNA helicase</fullName>
        <ecNumber evidence="13">3.6.4.13</ecNumber>
    </recommendedName>
</protein>
<comment type="function">
    <text evidence="10">ATP-dependent RNA helicase that plays a role in the regulation of R-loop homeostasis in both endogenous R-loop-prone regions and at sites of DNA damage. At endogenous loci such as actively transcribed genes, may act as a helicase to resolve the formation of R-loop during transcription and prevent the interference of R-loop with DNA-replication machinery. Also participates in the removal of DNA-lesion-associated R-loop. Plays an essential role for establishing pluripotency during embryogenesis and for pluripotency maintenance in embryonic stem cells. Mechanistically, prevents the polycomb repressive complex 2 (PRC2) from accessing rDNA loci and protects the active chromatin status in nucleolus.</text>
</comment>
<dbReference type="Gene3D" id="3.40.50.300">
    <property type="entry name" value="P-loop containing nucleotide triphosphate hydrolases"/>
    <property type="match status" value="2"/>
</dbReference>
<dbReference type="InterPro" id="IPR025313">
    <property type="entry name" value="SPB4-like_CTE"/>
</dbReference>
<comment type="subcellular location">
    <subcellularLocation>
        <location evidence="1">Nucleus</location>
        <location evidence="1">Nucleolus</location>
    </subcellularLocation>
</comment>
<evidence type="ECO:0000259" key="16">
    <source>
        <dbReference type="PROSITE" id="PS51192"/>
    </source>
</evidence>
<dbReference type="PANTHER" id="PTHR24031">
    <property type="entry name" value="RNA HELICASE"/>
    <property type="match status" value="1"/>
</dbReference>
<dbReference type="CTD" id="8886"/>
<dbReference type="RefSeq" id="XP_018558235.1">
    <property type="nucleotide sequence ID" value="XM_018702719.2"/>
</dbReference>
<dbReference type="GO" id="GO:0003723">
    <property type="term" value="F:RNA binding"/>
    <property type="evidence" value="ECO:0007669"/>
    <property type="project" value="UniProtKB-UniRule"/>
</dbReference>
<comment type="catalytic activity">
    <reaction evidence="9 13">
        <text>ATP + H2O = ADP + phosphate + H(+)</text>
        <dbReference type="Rhea" id="RHEA:13065"/>
        <dbReference type="ChEBI" id="CHEBI:15377"/>
        <dbReference type="ChEBI" id="CHEBI:15378"/>
        <dbReference type="ChEBI" id="CHEBI:30616"/>
        <dbReference type="ChEBI" id="CHEBI:43474"/>
        <dbReference type="ChEBI" id="CHEBI:456216"/>
        <dbReference type="EC" id="3.6.4.13"/>
    </reaction>
</comment>
<dbReference type="FunFam" id="3.40.50.300:FF:000460">
    <property type="entry name" value="RNA helicase"/>
    <property type="match status" value="1"/>
</dbReference>
<feature type="compositionally biased region" description="Acidic residues" evidence="15">
    <location>
        <begin position="137"/>
        <end position="157"/>
    </location>
</feature>
<gene>
    <name evidence="19" type="primary">ddx18</name>
</gene>
<evidence type="ECO:0000256" key="13">
    <source>
        <dbReference type="RuleBase" id="RU365068"/>
    </source>
</evidence>
<dbReference type="PROSITE" id="PS51194">
    <property type="entry name" value="HELICASE_CTER"/>
    <property type="match status" value="1"/>
</dbReference>
<evidence type="ECO:0000256" key="3">
    <source>
        <dbReference type="ARBA" id="ARBA00022801"/>
    </source>
</evidence>
<keyword evidence="4 12" id="KW-0347">Helicase</keyword>
<evidence type="ECO:0000256" key="14">
    <source>
        <dbReference type="SAM" id="Coils"/>
    </source>
</evidence>
<evidence type="ECO:0000256" key="12">
    <source>
        <dbReference type="RuleBase" id="RU000492"/>
    </source>
</evidence>
<dbReference type="InterPro" id="IPR001650">
    <property type="entry name" value="Helicase_C-like"/>
</dbReference>
<dbReference type="InterPro" id="IPR027417">
    <property type="entry name" value="P-loop_NTPase"/>
</dbReference>
<dbReference type="SMART" id="SM00487">
    <property type="entry name" value="DEXDc"/>
    <property type="match status" value="1"/>
</dbReference>
<comment type="subunit">
    <text evidence="11">Interacts with NOL8; the interaction is RNA-dependent. Interacts with PRC2 complex components EZH2, SUZ2 and JARID2; these interactions prevent deposition of the repressive H3K27me3 mark onto rDNA in pluripotent cells.</text>
</comment>
<reference evidence="19" key="1">
    <citation type="submission" date="2025-08" db="UniProtKB">
        <authorList>
            <consortium name="RefSeq"/>
        </authorList>
    </citation>
    <scope>IDENTIFICATION</scope>
    <source>
        <tissue evidence="19">Brain</tissue>
    </source>
</reference>
<name>A0AAJ7QK49_LATCA</name>
<dbReference type="GO" id="GO:0005524">
    <property type="term" value="F:ATP binding"/>
    <property type="evidence" value="ECO:0007669"/>
    <property type="project" value="UniProtKB-UniRule"/>
</dbReference>
<dbReference type="SUPFAM" id="SSF52540">
    <property type="entry name" value="P-loop containing nucleoside triphosphate hydrolases"/>
    <property type="match status" value="1"/>
</dbReference>
<dbReference type="InterPro" id="IPR000629">
    <property type="entry name" value="RNA-helicase_DEAD-box_CS"/>
</dbReference>
<accession>A0AAJ7QK49</accession>
<evidence type="ECO:0000256" key="4">
    <source>
        <dbReference type="ARBA" id="ARBA00022806"/>
    </source>
</evidence>
<evidence type="ECO:0000256" key="7">
    <source>
        <dbReference type="ARBA" id="ARBA00023242"/>
    </source>
</evidence>
<organism evidence="18 19">
    <name type="scientific">Lates calcarifer</name>
    <name type="common">Barramundi</name>
    <name type="synonym">Holocentrus calcarifer</name>
    <dbReference type="NCBI Taxonomy" id="8187"/>
    <lineage>
        <taxon>Eukaryota</taxon>
        <taxon>Metazoa</taxon>
        <taxon>Chordata</taxon>
        <taxon>Craniata</taxon>
        <taxon>Vertebrata</taxon>
        <taxon>Euteleostomi</taxon>
        <taxon>Actinopterygii</taxon>
        <taxon>Neopterygii</taxon>
        <taxon>Teleostei</taxon>
        <taxon>Neoteleostei</taxon>
        <taxon>Acanthomorphata</taxon>
        <taxon>Carangaria</taxon>
        <taxon>Carangaria incertae sedis</taxon>
        <taxon>Centropomidae</taxon>
        <taxon>Lates</taxon>
    </lineage>
</organism>
<proteinExistence type="inferred from homology"/>
<evidence type="ECO:0000256" key="2">
    <source>
        <dbReference type="ARBA" id="ARBA00022741"/>
    </source>
</evidence>
<feature type="compositionally biased region" description="Basic residues" evidence="15">
    <location>
        <begin position="81"/>
        <end position="90"/>
    </location>
</feature>
<dbReference type="Proteomes" id="UP000694890">
    <property type="component" value="Linkage group LG1"/>
</dbReference>
<dbReference type="PROSITE" id="PS51192">
    <property type="entry name" value="HELICASE_ATP_BIND_1"/>
    <property type="match status" value="1"/>
</dbReference>
<dbReference type="CDD" id="cd17942">
    <property type="entry name" value="DEADc_DDX18"/>
    <property type="match status" value="1"/>
</dbReference>
<keyword evidence="5 12" id="KW-0067">ATP-binding</keyword>
<evidence type="ECO:0000256" key="10">
    <source>
        <dbReference type="ARBA" id="ARBA00055930"/>
    </source>
</evidence>
<dbReference type="AlphaFoldDB" id="A0AAJ7QK49"/>
<dbReference type="Pfam" id="PF00270">
    <property type="entry name" value="DEAD"/>
    <property type="match status" value="1"/>
</dbReference>
<dbReference type="CDD" id="cd18787">
    <property type="entry name" value="SF2_C_DEAD"/>
    <property type="match status" value="1"/>
</dbReference>
<evidence type="ECO:0000256" key="8">
    <source>
        <dbReference type="ARBA" id="ARBA00024357"/>
    </source>
</evidence>
<comment type="domain">
    <text evidence="13">The Q motif is unique to and characteristic of the DEAD box family of RNA helicases and controls ATP binding and hydrolysis.</text>
</comment>
<feature type="coiled-coil region" evidence="14">
    <location>
        <begin position="1"/>
        <end position="42"/>
    </location>
</feature>
<keyword evidence="6 13" id="KW-0694">RNA-binding</keyword>
<dbReference type="PROSITE" id="PS00039">
    <property type="entry name" value="DEAD_ATP_HELICASE"/>
    <property type="match status" value="1"/>
</dbReference>
<dbReference type="Pfam" id="PF13959">
    <property type="entry name" value="CTE_SPB4"/>
    <property type="match status" value="1"/>
</dbReference>
<feature type="domain" description="Helicase ATP-binding" evidence="16">
    <location>
        <begin position="203"/>
        <end position="378"/>
    </location>
</feature>
<evidence type="ECO:0000313" key="19">
    <source>
        <dbReference type="RefSeq" id="XP_018558235.1"/>
    </source>
</evidence>
<sequence>MADLQMKLLRKKIQKRNEKNKERNILKKREEVEETANGLEEECCEEPAAACKADKQLKKKLKQKKQNGAPAEGTTTEKIPPQKKKKKKRKLTDTAESPAEKKTKTVKEAEEDEEEEMGAATVADEEGQQATDKPEESADEEEEEEEEEGDDDDEDQPELPSGLTGAFEDTSFASLAELVSENTLKGVKEMGFEHMTEIQHKSIRPLLEGRDVLAAAKTGSGKTLAFLIPSIELIYKLKFMPRNGTGVVILSPTRELAMQTYGVLKELMTHHVHTYGLIMGGSNRSAEAQKLANGVNILVATPGRLLDHLQNTPGFMFKNLQCLIIDEADRILEVGFEEELKQIIKLLPKKRQTMLFSATQTRKVEDLARISLKKEPLYVGVDDNKDNATVDGLEQGYVVCPSEKRFLLLFTFLKKNRKKKLMVFFSSCMSVKFHYELLNYIDLPVMAIHGKQKQTKRTTTFFQFCNADSGILLCTDVAARGLDIPEVDWIVQYDPPDDPKEYIHRVGRTARGINGRGHALLILRPEELGFLRFLKQAKVPLSEFEFSWSKISDIQSQMEKLIEKNYYLHKSAQEAYKSYVRAYDSHSLKQIYSVNTLNLPMVALSFGFKVPPYVDLNVHSSKGVKLQKRGGGGGFGYQKSKNVQKSKIFRHVNKGKSDKRQFSR</sequence>
<keyword evidence="2 12" id="KW-0547">Nucleotide-binding</keyword>
<keyword evidence="14" id="KW-0175">Coiled coil</keyword>
<evidence type="ECO:0000256" key="11">
    <source>
        <dbReference type="ARBA" id="ARBA00062957"/>
    </source>
</evidence>